<feature type="signal peptide" evidence="1">
    <location>
        <begin position="1"/>
        <end position="21"/>
    </location>
</feature>
<evidence type="ECO:0000313" key="2">
    <source>
        <dbReference type="EMBL" id="TXJ40389.1"/>
    </source>
</evidence>
<name>A0A5C8EQT7_BRAPL</name>
<sequence length="275" mass="33387">MIKKIILIFMLILLISCNKNNNITTVDEIEPNDDEEYAQFIESNISLKGSLNIDDIDYYHIKPTNGFIMNFGFYANNNSDIVLEFYNKENKDIIFRFETQKAKNYFGHIELKNIVLKQNEYLLKLTSQDEIDYNLKLNFSEDYKYKNENEYNDNIFYAEEIEYPNQKINGFFIKKELALDEKIKQYLKNENIIDIDFYKIKNYTDIDSYINIILEYKEDIEIILFDENHNYIRKSINRIDNINFSRNKKYYIALIYYGEKYLIEQYILYYEFSNR</sequence>
<gene>
    <name evidence="2" type="ORF">EPJ72_08105</name>
</gene>
<dbReference type="Gene3D" id="2.60.120.380">
    <property type="match status" value="1"/>
</dbReference>
<protein>
    <submittedName>
        <fullName evidence="2">DNA-binding protein</fullName>
    </submittedName>
</protein>
<evidence type="ECO:0000313" key="3">
    <source>
        <dbReference type="Proteomes" id="UP000323176"/>
    </source>
</evidence>
<dbReference type="AlphaFoldDB" id="A0A5C8EQT7"/>
<dbReference type="PROSITE" id="PS51257">
    <property type="entry name" value="PROKAR_LIPOPROTEIN"/>
    <property type="match status" value="1"/>
</dbReference>
<evidence type="ECO:0000256" key="1">
    <source>
        <dbReference type="SAM" id="SignalP"/>
    </source>
</evidence>
<comment type="caution">
    <text evidence="2">The sequence shown here is derived from an EMBL/GenBank/DDBJ whole genome shotgun (WGS) entry which is preliminary data.</text>
</comment>
<dbReference type="EMBL" id="SAXY01000050">
    <property type="protein sequence ID" value="TXJ40389.1"/>
    <property type="molecule type" value="Genomic_DNA"/>
</dbReference>
<keyword evidence="2" id="KW-0238">DNA-binding</keyword>
<accession>A0A5C8EQT7</accession>
<organism evidence="2 3">
    <name type="scientific">Brachyspira pilosicoli</name>
    <name type="common">Serpulina pilosicoli</name>
    <dbReference type="NCBI Taxonomy" id="52584"/>
    <lineage>
        <taxon>Bacteria</taxon>
        <taxon>Pseudomonadati</taxon>
        <taxon>Spirochaetota</taxon>
        <taxon>Spirochaetia</taxon>
        <taxon>Brachyspirales</taxon>
        <taxon>Brachyspiraceae</taxon>
        <taxon>Brachyspira</taxon>
    </lineage>
</organism>
<reference evidence="2 3" key="1">
    <citation type="journal article" date="1992" name="Lakartidningen">
        <title>[Penicillin V and not amoxicillin is the first choice preparation in acute otitis].</title>
        <authorList>
            <person name="Kamme C."/>
            <person name="Lundgren K."/>
            <person name="Prellner K."/>
        </authorList>
    </citation>
    <scope>NUCLEOTIDE SEQUENCE [LARGE SCALE GENOMIC DNA]</scope>
    <source>
        <strain evidence="2 3">PC5538III-hc</strain>
    </source>
</reference>
<keyword evidence="1" id="KW-0732">Signal</keyword>
<feature type="chain" id="PRO_5022922223" evidence="1">
    <location>
        <begin position="22"/>
        <end position="275"/>
    </location>
</feature>
<dbReference type="GO" id="GO:0003677">
    <property type="term" value="F:DNA binding"/>
    <property type="evidence" value="ECO:0007669"/>
    <property type="project" value="UniProtKB-KW"/>
</dbReference>
<dbReference type="Proteomes" id="UP000323176">
    <property type="component" value="Unassembled WGS sequence"/>
</dbReference>
<proteinExistence type="predicted"/>
<dbReference type="OrthoDB" id="306337at2"/>